<keyword evidence="6" id="KW-0285">Flavoprotein</keyword>
<dbReference type="Gene3D" id="3.40.50.970">
    <property type="match status" value="1"/>
</dbReference>
<dbReference type="InterPro" id="IPR023173">
    <property type="entry name" value="NADPH_Cyt_P450_Rdtase_alpha"/>
</dbReference>
<dbReference type="InterPro" id="IPR003097">
    <property type="entry name" value="CysJ-like_FAD-binding"/>
</dbReference>
<comment type="pathway">
    <text evidence="3">Sulfur metabolism; hydrogen sulfide biosynthesis; hydrogen sulfide from sulfite (NADPH route): step 1/1.</text>
</comment>
<feature type="domain" description="FAD-binding FR-type" evidence="14">
    <location>
        <begin position="1082"/>
        <end position="1316"/>
    </location>
</feature>
<evidence type="ECO:0000313" key="15">
    <source>
        <dbReference type="EMBL" id="KAJ3140103.1"/>
    </source>
</evidence>
<dbReference type="Gene3D" id="3.40.920.10">
    <property type="entry name" value="Pyruvate-ferredoxin oxidoreductase, PFOR, domain III"/>
    <property type="match status" value="1"/>
</dbReference>
<gene>
    <name evidence="15" type="ORF">HK100_010480</name>
</gene>
<evidence type="ECO:0000259" key="14">
    <source>
        <dbReference type="PROSITE" id="PS51384"/>
    </source>
</evidence>
<comment type="caution">
    <text evidence="15">The sequence shown here is derived from an EMBL/GenBank/DDBJ whole genome shotgun (WGS) entry which is preliminary data.</text>
</comment>
<comment type="catalytic activity">
    <reaction evidence="12">
        <text>hydrogen sulfide + 3 NADP(+) + 3 H2O = sulfite + 3 NADPH + 4 H(+)</text>
        <dbReference type="Rhea" id="RHEA:13801"/>
        <dbReference type="ChEBI" id="CHEBI:15377"/>
        <dbReference type="ChEBI" id="CHEBI:15378"/>
        <dbReference type="ChEBI" id="CHEBI:17359"/>
        <dbReference type="ChEBI" id="CHEBI:29919"/>
        <dbReference type="ChEBI" id="CHEBI:57783"/>
        <dbReference type="ChEBI" id="CHEBI:58349"/>
        <dbReference type="EC" id="1.8.1.2"/>
    </reaction>
</comment>
<dbReference type="InterPro" id="IPR029061">
    <property type="entry name" value="THDP-binding"/>
</dbReference>
<dbReference type="GO" id="GO:0050660">
    <property type="term" value="F:flavin adenine dinucleotide binding"/>
    <property type="evidence" value="ECO:0007669"/>
    <property type="project" value="TreeGrafter"/>
</dbReference>
<evidence type="ECO:0000256" key="1">
    <source>
        <dbReference type="ARBA" id="ARBA00001917"/>
    </source>
</evidence>
<keyword evidence="10" id="KW-0249">Electron transport</keyword>
<evidence type="ECO:0000256" key="12">
    <source>
        <dbReference type="ARBA" id="ARBA00052219"/>
    </source>
</evidence>
<name>A0AAD5XKU4_9FUNG</name>
<evidence type="ECO:0000256" key="6">
    <source>
        <dbReference type="ARBA" id="ARBA00022630"/>
    </source>
</evidence>
<dbReference type="InterPro" id="IPR002880">
    <property type="entry name" value="Pyrv_Fd/Flavodoxin_OxRdtase_N"/>
</dbReference>
<evidence type="ECO:0000256" key="3">
    <source>
        <dbReference type="ARBA" id="ARBA00004774"/>
    </source>
</evidence>
<dbReference type="PRINTS" id="PR00371">
    <property type="entry name" value="FPNCR"/>
</dbReference>
<dbReference type="InterPro" id="IPR039261">
    <property type="entry name" value="FNR_nucleotide-bd"/>
</dbReference>
<evidence type="ECO:0000256" key="8">
    <source>
        <dbReference type="ARBA" id="ARBA00022827"/>
    </source>
</evidence>
<dbReference type="InterPro" id="IPR035996">
    <property type="entry name" value="4pyrrol_Methylase_sf"/>
</dbReference>
<dbReference type="Pfam" id="PF00667">
    <property type="entry name" value="FAD_binding_1"/>
    <property type="match status" value="1"/>
</dbReference>
<dbReference type="GO" id="GO:0010181">
    <property type="term" value="F:FMN binding"/>
    <property type="evidence" value="ECO:0007669"/>
    <property type="project" value="TreeGrafter"/>
</dbReference>
<comment type="function">
    <text evidence="13">This enzyme catalyzes the 6-electron reduction of sulfite to sulfide. This is one of several activities required for the biosynthesis of L-cysteine from sulfate.</text>
</comment>
<dbReference type="InterPro" id="IPR017938">
    <property type="entry name" value="Riboflavin_synthase-like_b-brl"/>
</dbReference>
<dbReference type="SUPFAM" id="SSF52343">
    <property type="entry name" value="Ferredoxin reductase-like, C-terminal NADP-linked domain"/>
    <property type="match status" value="1"/>
</dbReference>
<evidence type="ECO:0000256" key="13">
    <source>
        <dbReference type="ARBA" id="ARBA00059320"/>
    </source>
</evidence>
<dbReference type="InterPro" id="IPR033412">
    <property type="entry name" value="PFOR_II"/>
</dbReference>
<dbReference type="InterPro" id="IPR036291">
    <property type="entry name" value="NAD(P)-bd_dom_sf"/>
</dbReference>
<keyword evidence="16" id="KW-1185">Reference proteome</keyword>
<proteinExistence type="predicted"/>
<dbReference type="Proteomes" id="UP001211907">
    <property type="component" value="Unassembled WGS sequence"/>
</dbReference>
<dbReference type="InterPro" id="IPR001433">
    <property type="entry name" value="OxRdtase_FAD/NAD-bd"/>
</dbReference>
<evidence type="ECO:0000256" key="7">
    <source>
        <dbReference type="ARBA" id="ARBA00022643"/>
    </source>
</evidence>
<keyword evidence="7" id="KW-0288">FMN</keyword>
<evidence type="ECO:0000256" key="4">
    <source>
        <dbReference type="ARBA" id="ARBA00012604"/>
    </source>
</evidence>
<protein>
    <recommendedName>
        <fullName evidence="4">assimilatory sulfite reductase (NADPH)</fullName>
        <ecNumber evidence="4">1.8.1.2</ecNumber>
    </recommendedName>
</protein>
<dbReference type="GO" id="GO:0005829">
    <property type="term" value="C:cytosol"/>
    <property type="evidence" value="ECO:0007669"/>
    <property type="project" value="TreeGrafter"/>
</dbReference>
<dbReference type="Gene3D" id="2.40.30.10">
    <property type="entry name" value="Translation factors"/>
    <property type="match status" value="1"/>
</dbReference>
<dbReference type="SUPFAM" id="SSF53323">
    <property type="entry name" value="Pyruvate-ferredoxin oxidoreductase, PFOR, domain III"/>
    <property type="match status" value="1"/>
</dbReference>
<evidence type="ECO:0000313" key="16">
    <source>
        <dbReference type="Proteomes" id="UP001211907"/>
    </source>
</evidence>
<reference evidence="15" key="1">
    <citation type="submission" date="2020-05" db="EMBL/GenBank/DDBJ databases">
        <title>Phylogenomic resolution of chytrid fungi.</title>
        <authorList>
            <person name="Stajich J.E."/>
            <person name="Amses K."/>
            <person name="Simmons R."/>
            <person name="Seto K."/>
            <person name="Myers J."/>
            <person name="Bonds A."/>
            <person name="Quandt C.A."/>
            <person name="Barry K."/>
            <person name="Liu P."/>
            <person name="Grigoriev I."/>
            <person name="Longcore J.E."/>
            <person name="James T.Y."/>
        </authorList>
    </citation>
    <scope>NUCLEOTIDE SEQUENCE</scope>
    <source>
        <strain evidence="15">JEL0513</strain>
    </source>
</reference>
<dbReference type="InterPro" id="IPR014777">
    <property type="entry name" value="4pyrrole_Mease_sub1"/>
</dbReference>
<dbReference type="Pfam" id="PF00175">
    <property type="entry name" value="NAD_binding_1"/>
    <property type="match status" value="1"/>
</dbReference>
<dbReference type="GO" id="GO:0004783">
    <property type="term" value="F:sulfite reductase (NADPH) activity"/>
    <property type="evidence" value="ECO:0007669"/>
    <property type="project" value="UniProtKB-EC"/>
</dbReference>
<dbReference type="PROSITE" id="PS51384">
    <property type="entry name" value="FAD_FR"/>
    <property type="match status" value="1"/>
</dbReference>
<keyword evidence="11" id="KW-0560">Oxidoreductase</keyword>
<dbReference type="Gene3D" id="1.20.990.10">
    <property type="entry name" value="NADPH-cytochrome p450 Reductase, Chain A, domain 3"/>
    <property type="match status" value="1"/>
</dbReference>
<dbReference type="SUPFAM" id="SSF51735">
    <property type="entry name" value="NAD(P)-binding Rossmann-fold domains"/>
    <property type="match status" value="1"/>
</dbReference>
<keyword evidence="9" id="KW-0521">NADP</keyword>
<dbReference type="InterPro" id="IPR017927">
    <property type="entry name" value="FAD-bd_FR_type"/>
</dbReference>
<dbReference type="Pfam" id="PF13241">
    <property type="entry name" value="NAD_binding_7"/>
    <property type="match status" value="1"/>
</dbReference>
<accession>A0AAD5XKU4</accession>
<dbReference type="SUPFAM" id="SSF52922">
    <property type="entry name" value="TK C-terminal domain-like"/>
    <property type="match status" value="1"/>
</dbReference>
<comment type="cofactor">
    <cofactor evidence="2">
        <name>FAD</name>
        <dbReference type="ChEBI" id="CHEBI:57692"/>
    </cofactor>
</comment>
<dbReference type="EC" id="1.8.1.2" evidence="4"/>
<evidence type="ECO:0000256" key="10">
    <source>
        <dbReference type="ARBA" id="ARBA00022982"/>
    </source>
</evidence>
<dbReference type="SUPFAM" id="SSF53790">
    <property type="entry name" value="Tetrapyrrole methylase"/>
    <property type="match status" value="1"/>
</dbReference>
<dbReference type="InterPro" id="IPR028162">
    <property type="entry name" value="Met8_C"/>
</dbReference>
<dbReference type="FunFam" id="1.20.990.10:FF:000010">
    <property type="entry name" value="Sulfite reductase [NADPH] flavoprotein component"/>
    <property type="match status" value="1"/>
</dbReference>
<dbReference type="Pfam" id="PF01855">
    <property type="entry name" value="POR_N"/>
    <property type="match status" value="1"/>
</dbReference>
<dbReference type="GO" id="GO:0008168">
    <property type="term" value="F:methyltransferase activity"/>
    <property type="evidence" value="ECO:0007669"/>
    <property type="project" value="InterPro"/>
</dbReference>
<dbReference type="Pfam" id="PF14823">
    <property type="entry name" value="Sirohm_synth_C"/>
    <property type="match status" value="1"/>
</dbReference>
<evidence type="ECO:0000256" key="9">
    <source>
        <dbReference type="ARBA" id="ARBA00022857"/>
    </source>
</evidence>
<dbReference type="Gene3D" id="3.40.1010.10">
    <property type="entry name" value="Cobalt-precorrin-4 Transmethylase, Domain 1"/>
    <property type="match status" value="1"/>
</dbReference>
<dbReference type="Gene3D" id="3.40.50.720">
    <property type="entry name" value="NAD(P)-binding Rossmann-like Domain"/>
    <property type="match status" value="1"/>
</dbReference>
<keyword evidence="5" id="KW-0813">Transport</keyword>
<dbReference type="Gene3D" id="3.40.50.80">
    <property type="entry name" value="Nucleotide-binding domain of ferredoxin-NADP reductase (FNR) module"/>
    <property type="match status" value="1"/>
</dbReference>
<dbReference type="SUPFAM" id="SSF75615">
    <property type="entry name" value="Siroheme synthase middle domains-like"/>
    <property type="match status" value="1"/>
</dbReference>
<dbReference type="InterPro" id="IPR002869">
    <property type="entry name" value="Pyrv_flavodox_OxRed_cen"/>
</dbReference>
<dbReference type="CDD" id="cd06207">
    <property type="entry name" value="CyPoR_like"/>
    <property type="match status" value="1"/>
</dbReference>
<evidence type="ECO:0000256" key="11">
    <source>
        <dbReference type="ARBA" id="ARBA00023002"/>
    </source>
</evidence>
<organism evidence="15 16">
    <name type="scientific">Physocladia obscura</name>
    <dbReference type="NCBI Taxonomy" id="109957"/>
    <lineage>
        <taxon>Eukaryota</taxon>
        <taxon>Fungi</taxon>
        <taxon>Fungi incertae sedis</taxon>
        <taxon>Chytridiomycota</taxon>
        <taxon>Chytridiomycota incertae sedis</taxon>
        <taxon>Chytridiomycetes</taxon>
        <taxon>Chytridiales</taxon>
        <taxon>Chytriomycetaceae</taxon>
        <taxon>Physocladia</taxon>
    </lineage>
</organism>
<dbReference type="SUPFAM" id="SSF63380">
    <property type="entry name" value="Riboflavin synthase domain-like"/>
    <property type="match status" value="1"/>
</dbReference>
<dbReference type="Pfam" id="PF17147">
    <property type="entry name" value="PFOR_II"/>
    <property type="match status" value="1"/>
</dbReference>
<comment type="cofactor">
    <cofactor evidence="1">
        <name>FMN</name>
        <dbReference type="ChEBI" id="CHEBI:58210"/>
    </cofactor>
</comment>
<dbReference type="Gene3D" id="3.40.50.920">
    <property type="match status" value="1"/>
</dbReference>
<dbReference type="PANTHER" id="PTHR19384:SF109">
    <property type="entry name" value="SULFITE REDUCTASE [NADPH] FLAVOPROTEIN COMPONENT"/>
    <property type="match status" value="1"/>
</dbReference>
<evidence type="ECO:0000256" key="5">
    <source>
        <dbReference type="ARBA" id="ARBA00022448"/>
    </source>
</evidence>
<dbReference type="InterPro" id="IPR001709">
    <property type="entry name" value="Flavoprot_Pyr_Nucl_cyt_Rdtase"/>
</dbReference>
<dbReference type="InterPro" id="IPR009014">
    <property type="entry name" value="Transketo_C/PFOR_II"/>
</dbReference>
<dbReference type="PANTHER" id="PTHR19384">
    <property type="entry name" value="NITRIC OXIDE SYNTHASE-RELATED"/>
    <property type="match status" value="1"/>
</dbReference>
<dbReference type="EMBL" id="JADGJH010000058">
    <property type="protein sequence ID" value="KAJ3140103.1"/>
    <property type="molecule type" value="Genomic_DNA"/>
</dbReference>
<dbReference type="SUPFAM" id="SSF52518">
    <property type="entry name" value="Thiamin diphosphate-binding fold (THDP-binding)"/>
    <property type="match status" value="1"/>
</dbReference>
<sequence>MAPASAESFVLSHQQDSNSKESVGPASSLIVSWAISGKKVVVVGGDQAAASRAAFAAEAGAHVTILTEHGTAVSSALRQLLTTGKFLVHETRAFDAADLRGASLVFVCLTGADRDRARQIALLCRANAVPVNVATASELSDFFFMSTYKDQVCLCFLPLTPAIILAAKLRKQIVNSIPTHAGSALENLAKLRQHLKLADQSATSNNRRMNFINKVSETWSVETLADLTDSDISALVKNYLSQASDLPRLKAGTLRVIRTGFSGRVDHLTVEAFRSLSQAELVISDNLVSKDILDLVAGDLMVVPADAERASNSVIFAALRALELGQHVIRLKYGSDHVDVEFDDELSVFYQKGFKAVVVPTAFVAATDSKPYQLNFQRDEKIVVQKSFVKDEITLFKDIPNTIPKAIAIPAAIVSKKAPIAAAGLPKFISGEDAAAHVAFALSDMSFVYQVIPESTIGESPAKWAANGIKNAKGKSHKVTQVETRVGAAAVVHGAAHDGSAVVVLANSGALRHMLPSMHRIAQEHLPVVFHVAAQGIKKDPLFTVYPSIADVTATSFTGFASIGSGSVKEAHDLALVAHVSASAGKTPFLHFYDGTRIATEQSIVPIIDTASLAKIVKDAGEQASALKSIPVPDLVENVMNNLAEQLGHNYKLFEYIGSNTAETVVVALGSSAAIAEEAVGRLFGSNIINVGLLKIRLLRPWSARHFLGALPRTVKKIVLIDDSKEQGSGSHGALFLDVTSAFYDSVWSLPIPTILKGGFAEGVENFNSVAVQLFLENLDVTDYRFDFEIVGTSTVASADSNVFEAVIWDQQSDETEKVANFAVQLLEAQGASNVQLFQTSSSIAVEPISATHLRFSKTQGAETAQSAALVTSANYAAVHNISFLSSFNVAASIRKNGTLLINRAGANPTIADVSADIPEATKRELYNRHIRIAVVDADKIAFNYTLFRGNRKDYRNLALVGALAKLWDGVDAARALAEVEAGLEASETDGTVFRTKIGALKSAVNGITVFDAPGEWAFASADQQLPTFFEPTFGFKKLTGLDNEDAGEVVGKIVPKYAPALPIMFKEAYGLKSALRPDAAEKTFKVTVTENRRLTPDSYERNVFHIEFDIGSSGLKYEIGEALGVYGQNNPDHVQEFLDWYGADGSQIIRFDRRNEATGTTETEFRTVTQLFTEVVDIFGKPGKKFFQSLIEHTTVLAERERLGFLASGEGADELAKLQEEETVTFADVLQMFPSSHPSIEKLLSLIPNIKPRHYSISSSMNVHPTSVHLLVVVVDWKTKSGKDRVGQCTRYLVNLRPGKTVTVSVKPSVMKLPPSHTAPVIMAGLGTGMAPFRAFVEERAYQKSLGHEVGPMALYFGARHRAEEYLYGEELEAYHADGLLTHLRLAFSRDQKEKVYIQHKIQDDSEMLGDMMLKDGGAFYLCGPTWPVPDVRDALVSAFSNSMSENEASEKLEALKEQERYVLEVY</sequence>
<evidence type="ECO:0000256" key="2">
    <source>
        <dbReference type="ARBA" id="ARBA00001974"/>
    </source>
</evidence>
<keyword evidence="8" id="KW-0274">FAD</keyword>